<dbReference type="Proteomes" id="UP000046393">
    <property type="component" value="Unplaced"/>
</dbReference>
<protein>
    <submittedName>
        <fullName evidence="2">Transcription initiation factor IIF subunit alpha</fullName>
    </submittedName>
</protein>
<evidence type="ECO:0000313" key="1">
    <source>
        <dbReference type="Proteomes" id="UP000046393"/>
    </source>
</evidence>
<dbReference type="WBParaSite" id="SMUV_0000247101-mRNA-1">
    <property type="protein sequence ID" value="SMUV_0000247101-mRNA-1"/>
    <property type="gene ID" value="SMUV_0000247101"/>
</dbReference>
<keyword evidence="1" id="KW-1185">Reference proteome</keyword>
<proteinExistence type="predicted"/>
<name>A0A0N5AE32_9BILA</name>
<accession>A0A0N5AE32</accession>
<organism evidence="1 2">
    <name type="scientific">Syphacia muris</name>
    <dbReference type="NCBI Taxonomy" id="451379"/>
    <lineage>
        <taxon>Eukaryota</taxon>
        <taxon>Metazoa</taxon>
        <taxon>Ecdysozoa</taxon>
        <taxon>Nematoda</taxon>
        <taxon>Chromadorea</taxon>
        <taxon>Rhabditida</taxon>
        <taxon>Spirurina</taxon>
        <taxon>Oxyuridomorpha</taxon>
        <taxon>Oxyuroidea</taxon>
        <taxon>Oxyuridae</taxon>
        <taxon>Syphacia</taxon>
    </lineage>
</organism>
<dbReference type="AlphaFoldDB" id="A0A0N5AE32"/>
<sequence length="86" mass="9890">MALMYPVHYPAIPFRWDEPAWTCKTSSHKEEAELTAMEKRIKAKSLSAVMQSYASQFLNTSMPGDDDDILELAEDDAEEEYEQYHG</sequence>
<evidence type="ECO:0000313" key="2">
    <source>
        <dbReference type="WBParaSite" id="SMUV_0000247101-mRNA-1"/>
    </source>
</evidence>
<reference evidence="2" key="1">
    <citation type="submission" date="2017-02" db="UniProtKB">
        <authorList>
            <consortium name="WormBaseParasite"/>
        </authorList>
    </citation>
    <scope>IDENTIFICATION</scope>
</reference>